<keyword evidence="3" id="KW-0472">Membrane</keyword>
<evidence type="ECO:0000313" key="6">
    <source>
        <dbReference type="RefSeq" id="XP_032108404.1"/>
    </source>
</evidence>
<dbReference type="GO" id="GO:0045585">
    <property type="term" value="P:positive regulation of cytotoxic T cell differentiation"/>
    <property type="evidence" value="ECO:0007669"/>
    <property type="project" value="TreeGrafter"/>
</dbReference>
<dbReference type="PANTHER" id="PTHR15153">
    <property type="entry name" value="TUMOR NECROSIS FACTOR LIGAND SUPERFAMILY MEMBER 9"/>
    <property type="match status" value="1"/>
</dbReference>
<evidence type="ECO:0000256" key="3">
    <source>
        <dbReference type="SAM" id="Phobius"/>
    </source>
</evidence>
<dbReference type="PROSITE" id="PS00251">
    <property type="entry name" value="THD_1"/>
    <property type="match status" value="1"/>
</dbReference>
<proteinExistence type="inferred from homology"/>
<dbReference type="InterPro" id="IPR021184">
    <property type="entry name" value="TNF_CS"/>
</dbReference>
<dbReference type="InterPro" id="IPR008983">
    <property type="entry name" value="Tumour_necrosis_fac-like_dom"/>
</dbReference>
<dbReference type="PANTHER" id="PTHR15153:SF0">
    <property type="entry name" value="TUMOR NECROSIS FACTOR LIGAND SUPERFAMILY MEMBER 9"/>
    <property type="match status" value="1"/>
</dbReference>
<sequence>MGHSPDAALDPEAPWPPAPRTRSCRPLRWVLVAGLLLLLLAAACAVCVARPWAVSGVQASPSSVPSPRLRYSPELSPGDPAGLPDPRQGMFAQLVAQNVLLTDGPLSWYSDPGLAGVSLARGLSYEEDTKELVVGTAGVYYVFLQLELHRVVAGQGSGSVSLALHLQPQRPAPGATALAVTVDLPPTSSEARNSAFGFRSCLLHLGAGQRLGVHLHTDAGTHHAWQLTQGATVLGLFRVTPEVPAGPPALRSE</sequence>
<dbReference type="Pfam" id="PF00229">
    <property type="entry name" value="TNF"/>
    <property type="match status" value="1"/>
</dbReference>
<evidence type="ECO:0000259" key="4">
    <source>
        <dbReference type="PROSITE" id="PS50049"/>
    </source>
</evidence>
<accession>A0A6J3FRJ9</accession>
<evidence type="ECO:0000256" key="1">
    <source>
        <dbReference type="ARBA" id="ARBA00008670"/>
    </source>
</evidence>
<dbReference type="RefSeq" id="XP_032108404.1">
    <property type="nucleotide sequence ID" value="XM_032252513.1"/>
</dbReference>
<comment type="similarity">
    <text evidence="1">Belongs to the tumor necrosis factor family.</text>
</comment>
<dbReference type="InterPro" id="IPR006052">
    <property type="entry name" value="TNF_dom"/>
</dbReference>
<dbReference type="AlphaFoldDB" id="A0A6J3FRJ9"/>
<dbReference type="Gene3D" id="2.60.120.40">
    <property type="match status" value="1"/>
</dbReference>
<dbReference type="GO" id="GO:0005164">
    <property type="term" value="F:tumor necrosis factor receptor binding"/>
    <property type="evidence" value="ECO:0007669"/>
    <property type="project" value="InterPro"/>
</dbReference>
<dbReference type="SMART" id="SM00207">
    <property type="entry name" value="TNF"/>
    <property type="match status" value="1"/>
</dbReference>
<dbReference type="GO" id="GO:0005886">
    <property type="term" value="C:plasma membrane"/>
    <property type="evidence" value="ECO:0007669"/>
    <property type="project" value="TreeGrafter"/>
</dbReference>
<keyword evidence="3" id="KW-0812">Transmembrane</keyword>
<protein>
    <submittedName>
        <fullName evidence="6">Tumor necrosis factor ligand superfamily member 9</fullName>
    </submittedName>
</protein>
<dbReference type="InterPro" id="IPR042373">
    <property type="entry name" value="TNFSF9"/>
</dbReference>
<feature type="region of interest" description="Disordered" evidence="2">
    <location>
        <begin position="1"/>
        <end position="20"/>
    </location>
</feature>
<dbReference type="GeneID" id="116532917"/>
<feature type="transmembrane region" description="Helical" evidence="3">
    <location>
        <begin position="29"/>
        <end position="53"/>
    </location>
</feature>
<gene>
    <name evidence="6" type="primary">TNFSF9</name>
</gene>
<keyword evidence="5" id="KW-1185">Reference proteome</keyword>
<keyword evidence="3" id="KW-1133">Transmembrane helix</keyword>
<dbReference type="SUPFAM" id="SSF49842">
    <property type="entry name" value="TNF-like"/>
    <property type="match status" value="1"/>
</dbReference>
<dbReference type="GO" id="GO:0042104">
    <property type="term" value="P:positive regulation of activated T cell proliferation"/>
    <property type="evidence" value="ECO:0007669"/>
    <property type="project" value="TreeGrafter"/>
</dbReference>
<organism evidence="5 6">
    <name type="scientific">Sapajus apella</name>
    <name type="common">Brown-capped capuchin</name>
    <name type="synonym">Cebus apella</name>
    <dbReference type="NCBI Taxonomy" id="9515"/>
    <lineage>
        <taxon>Eukaryota</taxon>
        <taxon>Metazoa</taxon>
        <taxon>Chordata</taxon>
        <taxon>Craniata</taxon>
        <taxon>Vertebrata</taxon>
        <taxon>Euteleostomi</taxon>
        <taxon>Mammalia</taxon>
        <taxon>Eutheria</taxon>
        <taxon>Euarchontoglires</taxon>
        <taxon>Primates</taxon>
        <taxon>Haplorrhini</taxon>
        <taxon>Platyrrhini</taxon>
        <taxon>Cebidae</taxon>
        <taxon>Cebinae</taxon>
        <taxon>Sapajus</taxon>
    </lineage>
</organism>
<dbReference type="FunFam" id="2.60.120.40:FF:000032">
    <property type="entry name" value="Tumor necrosis factor ligand superfamily member 9"/>
    <property type="match status" value="1"/>
</dbReference>
<evidence type="ECO:0000313" key="5">
    <source>
        <dbReference type="Proteomes" id="UP000504640"/>
    </source>
</evidence>
<feature type="domain" description="THD" evidence="4">
    <location>
        <begin position="90"/>
        <end position="239"/>
    </location>
</feature>
<feature type="region of interest" description="Disordered" evidence="2">
    <location>
        <begin position="57"/>
        <end position="83"/>
    </location>
</feature>
<reference evidence="6" key="1">
    <citation type="submission" date="2025-08" db="UniProtKB">
        <authorList>
            <consortium name="RefSeq"/>
        </authorList>
    </citation>
    <scope>IDENTIFICATION</scope>
    <source>
        <tissue evidence="6">Blood</tissue>
    </source>
</reference>
<dbReference type="PROSITE" id="PS50049">
    <property type="entry name" value="THD_2"/>
    <property type="match status" value="1"/>
</dbReference>
<evidence type="ECO:0000256" key="2">
    <source>
        <dbReference type="SAM" id="MobiDB-lite"/>
    </source>
</evidence>
<dbReference type="GO" id="GO:0006955">
    <property type="term" value="P:immune response"/>
    <property type="evidence" value="ECO:0007669"/>
    <property type="project" value="InterPro"/>
</dbReference>
<dbReference type="Proteomes" id="UP000504640">
    <property type="component" value="Unplaced"/>
</dbReference>
<name>A0A6J3FRJ9_SAPAP</name>
<dbReference type="CTD" id="8744"/>